<reference evidence="15" key="1">
    <citation type="submission" date="2025-08" db="UniProtKB">
        <authorList>
            <consortium name="RefSeq"/>
        </authorList>
    </citation>
    <scope>IDENTIFICATION</scope>
</reference>
<keyword evidence="14" id="KW-1185">Reference proteome</keyword>
<dbReference type="InterPro" id="IPR001873">
    <property type="entry name" value="ENaC"/>
</dbReference>
<evidence type="ECO:0000256" key="6">
    <source>
        <dbReference type="ARBA" id="ARBA00022989"/>
    </source>
</evidence>
<dbReference type="PRINTS" id="PR01078">
    <property type="entry name" value="AMINACHANNEL"/>
</dbReference>
<evidence type="ECO:0000256" key="4">
    <source>
        <dbReference type="ARBA" id="ARBA00022461"/>
    </source>
</evidence>
<evidence type="ECO:0000256" key="12">
    <source>
        <dbReference type="RuleBase" id="RU000679"/>
    </source>
</evidence>
<dbReference type="GO" id="GO:0015280">
    <property type="term" value="F:ligand-gated sodium channel activity"/>
    <property type="evidence" value="ECO:0007669"/>
    <property type="project" value="TreeGrafter"/>
</dbReference>
<keyword evidence="5 12" id="KW-0812">Transmembrane</keyword>
<dbReference type="Pfam" id="PF00858">
    <property type="entry name" value="ASC"/>
    <property type="match status" value="1"/>
</dbReference>
<protein>
    <submittedName>
        <fullName evidence="15">Acid-sensing ion channel 1</fullName>
    </submittedName>
</protein>
<dbReference type="GeneID" id="100904482"/>
<sequence>MEITLHGVIRLFVWLVSLGGFSYQALTMLEMYFKYPFSVTVVEQLQSGILFPAVTICSENWINRTRLCEASPEHCSADFSANVGSHYKIEYDFDLQNDVALKPQETLECYMRSNDPTCLAFTCFGAVRRSYYRHPGHMCYTFDLLLTDERRDSYLACKSPWTWELTLNVIWSAEKTMALQNDQSFPVIVHRPETTPPDKLSSLIAEAGMSYVLSVTQQATKRLPPPYASACTDYIKEGIALEMGGYQSQDTCLQKCRMSLESRFCGCVSPLYEYSAFFGKDPCPPDRDEKCQTELEQNRTYSKCHKICRAPCEETNYDVRLTGMSVIPEGTNVGFERFFIKVKFSSDTQKTFLYQPKLSIVEVFGYMGGYLGMWLGFSLFSILSGLEDKFHQFLLRRSEILRGITVPMTANGTFKRDPEIKPEIEGYNDSVRRRFMVREWDADTLRILDPFVLAYASLFFKSKHDG</sequence>
<evidence type="ECO:0000256" key="10">
    <source>
        <dbReference type="ARBA" id="ARBA00023201"/>
    </source>
</evidence>
<keyword evidence="4 12" id="KW-0894">Sodium channel</keyword>
<dbReference type="PANTHER" id="PTHR11690">
    <property type="entry name" value="AMILORIDE-SENSITIVE SODIUM CHANNEL-RELATED"/>
    <property type="match status" value="1"/>
</dbReference>
<feature type="transmembrane region" description="Helical" evidence="13">
    <location>
        <begin position="12"/>
        <end position="33"/>
    </location>
</feature>
<evidence type="ECO:0000256" key="1">
    <source>
        <dbReference type="ARBA" id="ARBA00004141"/>
    </source>
</evidence>
<accession>A0AAJ7WIG9</accession>
<keyword evidence="9 13" id="KW-0472">Membrane</keyword>
<keyword evidence="10 12" id="KW-0739">Sodium transport</keyword>
<evidence type="ECO:0000256" key="3">
    <source>
        <dbReference type="ARBA" id="ARBA00022448"/>
    </source>
</evidence>
<evidence type="ECO:0000256" key="9">
    <source>
        <dbReference type="ARBA" id="ARBA00023136"/>
    </source>
</evidence>
<keyword evidence="8 12" id="KW-0406">Ion transport</keyword>
<dbReference type="Proteomes" id="UP000694867">
    <property type="component" value="Unplaced"/>
</dbReference>
<comment type="similarity">
    <text evidence="2 12">Belongs to the amiloride-sensitive sodium channel (TC 1.A.6) family.</text>
</comment>
<name>A0AAJ7WIG9_9ACAR</name>
<evidence type="ECO:0000256" key="2">
    <source>
        <dbReference type="ARBA" id="ARBA00007193"/>
    </source>
</evidence>
<proteinExistence type="inferred from homology"/>
<evidence type="ECO:0000256" key="11">
    <source>
        <dbReference type="ARBA" id="ARBA00023303"/>
    </source>
</evidence>
<evidence type="ECO:0000313" key="14">
    <source>
        <dbReference type="Proteomes" id="UP000694867"/>
    </source>
</evidence>
<dbReference type="Gene3D" id="1.10.287.770">
    <property type="entry name" value="YojJ-like"/>
    <property type="match status" value="1"/>
</dbReference>
<keyword evidence="3 12" id="KW-0813">Transport</keyword>
<keyword evidence="11 12" id="KW-0407">Ion channel</keyword>
<gene>
    <name evidence="15" type="primary">LOC100904482</name>
</gene>
<evidence type="ECO:0000256" key="7">
    <source>
        <dbReference type="ARBA" id="ARBA00023053"/>
    </source>
</evidence>
<keyword evidence="6 13" id="KW-1133">Transmembrane helix</keyword>
<dbReference type="KEGG" id="goe:100904482"/>
<dbReference type="RefSeq" id="XP_028968339.1">
    <property type="nucleotide sequence ID" value="XM_029112506.1"/>
</dbReference>
<evidence type="ECO:0000256" key="13">
    <source>
        <dbReference type="SAM" id="Phobius"/>
    </source>
</evidence>
<evidence type="ECO:0000256" key="8">
    <source>
        <dbReference type="ARBA" id="ARBA00023065"/>
    </source>
</evidence>
<dbReference type="AlphaFoldDB" id="A0AAJ7WIG9"/>
<evidence type="ECO:0000313" key="15">
    <source>
        <dbReference type="RefSeq" id="XP_028968339.1"/>
    </source>
</evidence>
<feature type="transmembrane region" description="Helical" evidence="13">
    <location>
        <begin position="363"/>
        <end position="386"/>
    </location>
</feature>
<keyword evidence="7" id="KW-0915">Sodium</keyword>
<comment type="subcellular location">
    <subcellularLocation>
        <location evidence="1">Membrane</location>
        <topology evidence="1">Multi-pass membrane protein</topology>
    </subcellularLocation>
</comment>
<evidence type="ECO:0000256" key="5">
    <source>
        <dbReference type="ARBA" id="ARBA00022692"/>
    </source>
</evidence>
<dbReference type="GO" id="GO:0005886">
    <property type="term" value="C:plasma membrane"/>
    <property type="evidence" value="ECO:0007669"/>
    <property type="project" value="TreeGrafter"/>
</dbReference>
<organism evidence="14 15">
    <name type="scientific">Galendromus occidentalis</name>
    <name type="common">western predatory mite</name>
    <dbReference type="NCBI Taxonomy" id="34638"/>
    <lineage>
        <taxon>Eukaryota</taxon>
        <taxon>Metazoa</taxon>
        <taxon>Ecdysozoa</taxon>
        <taxon>Arthropoda</taxon>
        <taxon>Chelicerata</taxon>
        <taxon>Arachnida</taxon>
        <taxon>Acari</taxon>
        <taxon>Parasitiformes</taxon>
        <taxon>Mesostigmata</taxon>
        <taxon>Gamasina</taxon>
        <taxon>Phytoseioidea</taxon>
        <taxon>Phytoseiidae</taxon>
        <taxon>Typhlodrominae</taxon>
        <taxon>Galendromus</taxon>
    </lineage>
</organism>